<dbReference type="SUPFAM" id="SSF51161">
    <property type="entry name" value="Trimeric LpxA-like enzymes"/>
    <property type="match status" value="1"/>
</dbReference>
<dbReference type="GeneID" id="65537792"/>
<evidence type="ECO:0000256" key="1">
    <source>
        <dbReference type="ARBA" id="ARBA00022679"/>
    </source>
</evidence>
<evidence type="ECO:0000256" key="2">
    <source>
        <dbReference type="ARBA" id="ARBA00023315"/>
    </source>
</evidence>
<proteinExistence type="predicted"/>
<dbReference type="AlphaFoldDB" id="A0A1B1SCN4"/>
<dbReference type="EMBL" id="CP015402">
    <property type="protein sequence ID" value="ANU64547.1"/>
    <property type="molecule type" value="Genomic_DNA"/>
</dbReference>
<keyword evidence="4" id="KW-1185">Reference proteome</keyword>
<dbReference type="InterPro" id="IPR011004">
    <property type="entry name" value="Trimer_LpxA-like_sf"/>
</dbReference>
<dbReference type="PANTHER" id="PTHR43584:SF9">
    <property type="entry name" value="TRANSFERASE HEXAPEPTIDE REPEAT CONTAINING PROTEIN"/>
    <property type="match status" value="1"/>
</dbReference>
<accession>A0A1B1SCN4</accession>
<sequence>MRNVILYDVARVHDNLLPITYTRPVAGIRLGIETIREKWERAFPGEYSYKVSAEYLAPKFPLKEADTLDDYYIASHVCPSDELVKAIEALPCGCRLTVDGEEIARHGKEAEDTVEYDPIHITALRSLTDIFTLNGEALEYDFERVTAGRTSQPISRTVTIIGDPSRVFIEEGAWVEAAVLNVQNGPIYIGRNAEIMEGTLVRGPLALCHDSHINMGTRVYGATTIGPWCKVGGELSNVVMLGYSNKAHDGFLGNAVIGEWCNLGADCVASNLKNDYTEIKLWNYPAHRFLRTGLQFCGLIMADHSKAGINTMFNTATVVGVGCNIHGSGFPRNFVASFSEGGAAGFSDVAMSKFFDIARRAMARRHVELTQTDIDIFEAIRDIAETYK</sequence>
<dbReference type="STRING" id="1796646.A4V02_12995"/>
<dbReference type="InterPro" id="IPR023917">
    <property type="entry name" value="Bifunctiontional_GlmU_bac-type"/>
</dbReference>
<keyword evidence="1 3" id="KW-0808">Transferase</keyword>
<dbReference type="OrthoDB" id="9784832at2"/>
<dbReference type="KEGG" id="pary:A4V02_12995"/>
<dbReference type="NCBIfam" id="TIGR03991">
    <property type="entry name" value="alt_bact_glmU"/>
    <property type="match status" value="1"/>
</dbReference>
<name>A0A1B1SCN4_9BACT</name>
<dbReference type="Pfam" id="PF13562">
    <property type="entry name" value="NTP_transf_4"/>
    <property type="match status" value="1"/>
</dbReference>
<dbReference type="RefSeq" id="WP_068961824.1">
    <property type="nucleotide sequence ID" value="NZ_CAJTAP010000020.1"/>
</dbReference>
<organism evidence="3 4">
    <name type="scientific">Muribaculum intestinale</name>
    <dbReference type="NCBI Taxonomy" id="1796646"/>
    <lineage>
        <taxon>Bacteria</taxon>
        <taxon>Pseudomonadati</taxon>
        <taxon>Bacteroidota</taxon>
        <taxon>Bacteroidia</taxon>
        <taxon>Bacteroidales</taxon>
        <taxon>Muribaculaceae</taxon>
        <taxon>Muribaculum</taxon>
    </lineage>
</organism>
<evidence type="ECO:0000313" key="3">
    <source>
        <dbReference type="EMBL" id="ANU64547.1"/>
    </source>
</evidence>
<evidence type="ECO:0000313" key="4">
    <source>
        <dbReference type="Proteomes" id="UP000186351"/>
    </source>
</evidence>
<gene>
    <name evidence="3" type="ORF">A4V02_12995</name>
</gene>
<accession>A0A1Z2XFZ6</accession>
<reference evidence="4" key="1">
    <citation type="submission" date="2016-04" db="EMBL/GenBank/DDBJ databases">
        <title>Complete Genome Sequences of Twelve Strains of a Stable Defined Moderately Diverse Mouse Microbiota 2 (sDMDMm2).</title>
        <authorList>
            <person name="Uchimura Y."/>
            <person name="Wyss M."/>
            <person name="Brugiroux S."/>
            <person name="Limenitakis J.P."/>
            <person name="Stecher B."/>
            <person name="McCoy K.D."/>
            <person name="Macpherson A.J."/>
        </authorList>
    </citation>
    <scope>NUCLEOTIDE SEQUENCE [LARGE SCALE GENOMIC DNA]</scope>
    <source>
        <strain evidence="4">YL27</strain>
    </source>
</reference>
<dbReference type="InterPro" id="IPR050065">
    <property type="entry name" value="GlmU-like"/>
</dbReference>
<dbReference type="GO" id="GO:0016779">
    <property type="term" value="F:nucleotidyltransferase activity"/>
    <property type="evidence" value="ECO:0007669"/>
    <property type="project" value="UniProtKB-ARBA"/>
</dbReference>
<dbReference type="PANTHER" id="PTHR43584">
    <property type="entry name" value="NUCLEOTIDYL TRANSFERASE"/>
    <property type="match status" value="1"/>
</dbReference>
<dbReference type="GO" id="GO:0016746">
    <property type="term" value="F:acyltransferase activity"/>
    <property type="evidence" value="ECO:0007669"/>
    <property type="project" value="UniProtKB-KW"/>
</dbReference>
<keyword evidence="2" id="KW-0012">Acyltransferase</keyword>
<dbReference type="Gene3D" id="2.160.10.10">
    <property type="entry name" value="Hexapeptide repeat proteins"/>
    <property type="match status" value="1"/>
</dbReference>
<dbReference type="Proteomes" id="UP000186351">
    <property type="component" value="Chromosome"/>
</dbReference>
<protein>
    <submittedName>
        <fullName evidence="3">Glucose-1-phosphate thymidylyltransferase</fullName>
    </submittedName>
</protein>